<dbReference type="RefSeq" id="WP_373563399.1">
    <property type="nucleotide sequence ID" value="NZ_JACBYR010000001.1"/>
</dbReference>
<dbReference type="Gene3D" id="3.30.750.160">
    <property type="match status" value="1"/>
</dbReference>
<dbReference type="PROSITE" id="PS00893">
    <property type="entry name" value="NUDIX_BOX"/>
    <property type="match status" value="1"/>
</dbReference>
<reference evidence="4 5" key="1">
    <citation type="submission" date="2020-07" db="EMBL/GenBank/DDBJ databases">
        <title>Genomic Encyclopedia of Type Strains, Phase IV (KMG-V): Genome sequencing to study the core and pangenomes of soil and plant-associated prokaryotes.</title>
        <authorList>
            <person name="Whitman W."/>
        </authorList>
    </citation>
    <scope>NUCLEOTIDE SEQUENCE [LARGE SCALE GENOMIC DNA]</scope>
    <source>
        <strain evidence="4 5">SAS40</strain>
    </source>
</reference>
<dbReference type="InterPro" id="IPR020084">
    <property type="entry name" value="NUDIX_hydrolase_CS"/>
</dbReference>
<dbReference type="InterPro" id="IPR000086">
    <property type="entry name" value="NUDIX_hydrolase_dom"/>
</dbReference>
<sequence length="282" mass="30404">MLDFLLDRARVPVPSTSLELRIAGRACGWVAADVPALLTDLSADFALDPTTLHFLPSQAQLVGALGWPTATVSALMERVAKTLYAAGRLTGWRNELLDVVDDKGEVRGVIERAAVRPLGIATHAVHLDAWTPDGDLWIAQRALTKNTDPGMWDTLVGGLISAGETPEFALERESWEEAGLHASALANSHRVGQFRVERVLPEGYQVEIVTVVDCVLDKDAQPENQDGEVIAIRAAPVKEVLGLLADGAFTLEASLSLLLSLDARGIQTGVERDALRRLALPR</sequence>
<dbReference type="Gene3D" id="3.90.79.10">
    <property type="entry name" value="Nucleoside Triphosphate Pyrophosphohydrolase"/>
    <property type="match status" value="1"/>
</dbReference>
<name>A0A7Y9IQL5_9BURK</name>
<dbReference type="AlphaFoldDB" id="A0A7Y9IQL5"/>
<dbReference type="SUPFAM" id="SSF55811">
    <property type="entry name" value="Nudix"/>
    <property type="match status" value="1"/>
</dbReference>
<dbReference type="Proteomes" id="UP000542125">
    <property type="component" value="Unassembled WGS sequence"/>
</dbReference>
<comment type="cofactor">
    <cofactor evidence="1">
        <name>Mg(2+)</name>
        <dbReference type="ChEBI" id="CHEBI:18420"/>
    </cofactor>
</comment>
<dbReference type="EMBL" id="JACBYR010000001">
    <property type="protein sequence ID" value="NYE81183.1"/>
    <property type="molecule type" value="Genomic_DNA"/>
</dbReference>
<dbReference type="GO" id="GO:0016787">
    <property type="term" value="F:hydrolase activity"/>
    <property type="evidence" value="ECO:0007669"/>
    <property type="project" value="UniProtKB-KW"/>
</dbReference>
<gene>
    <name evidence="4" type="ORF">FHW18_000454</name>
</gene>
<comment type="caution">
    <text evidence="4">The sequence shown here is derived from an EMBL/GenBank/DDBJ whole genome shotgun (WGS) entry which is preliminary data.</text>
</comment>
<dbReference type="PROSITE" id="PS51462">
    <property type="entry name" value="NUDIX"/>
    <property type="match status" value="1"/>
</dbReference>
<evidence type="ECO:0000313" key="4">
    <source>
        <dbReference type="EMBL" id="NYE81183.1"/>
    </source>
</evidence>
<accession>A0A7Y9IQL5</accession>
<keyword evidence="2" id="KW-0378">Hydrolase</keyword>
<feature type="domain" description="Nudix hydrolase" evidence="3">
    <location>
        <begin position="117"/>
        <end position="259"/>
    </location>
</feature>
<keyword evidence="5" id="KW-1185">Reference proteome</keyword>
<evidence type="ECO:0000256" key="2">
    <source>
        <dbReference type="ARBA" id="ARBA00022801"/>
    </source>
</evidence>
<proteinExistence type="predicted"/>
<organism evidence="4 5">
    <name type="scientific">Pigmentiphaga litoralis</name>
    <dbReference type="NCBI Taxonomy" id="516702"/>
    <lineage>
        <taxon>Bacteria</taxon>
        <taxon>Pseudomonadati</taxon>
        <taxon>Pseudomonadota</taxon>
        <taxon>Betaproteobacteria</taxon>
        <taxon>Burkholderiales</taxon>
        <taxon>Alcaligenaceae</taxon>
        <taxon>Pigmentiphaga</taxon>
    </lineage>
</organism>
<evidence type="ECO:0000256" key="1">
    <source>
        <dbReference type="ARBA" id="ARBA00001946"/>
    </source>
</evidence>
<protein>
    <submittedName>
        <fullName evidence="4">8-oxo-dGTP pyrophosphatase MutT (NUDIX family)</fullName>
    </submittedName>
</protein>
<dbReference type="CDD" id="cd03676">
    <property type="entry name" value="NUDIX_Tnr3_like"/>
    <property type="match status" value="1"/>
</dbReference>
<dbReference type="Pfam" id="PF00293">
    <property type="entry name" value="NUDIX"/>
    <property type="match status" value="1"/>
</dbReference>
<dbReference type="InterPro" id="IPR015797">
    <property type="entry name" value="NUDIX_hydrolase-like_dom_sf"/>
</dbReference>
<evidence type="ECO:0000259" key="3">
    <source>
        <dbReference type="PROSITE" id="PS51462"/>
    </source>
</evidence>
<evidence type="ECO:0000313" key="5">
    <source>
        <dbReference type="Proteomes" id="UP000542125"/>
    </source>
</evidence>